<dbReference type="PANTHER" id="PTHR46082">
    <property type="entry name" value="ATP/GTP-BINDING PROTEIN-RELATED"/>
    <property type="match status" value="1"/>
</dbReference>
<feature type="region of interest" description="Disordered" evidence="1">
    <location>
        <begin position="1311"/>
        <end position="1351"/>
    </location>
</feature>
<dbReference type="Gene3D" id="3.40.50.1580">
    <property type="entry name" value="Nucleoside phosphorylase domain"/>
    <property type="match status" value="1"/>
</dbReference>
<proteinExistence type="predicted"/>
<feature type="compositionally biased region" description="Polar residues" evidence="1">
    <location>
        <begin position="1317"/>
        <end position="1334"/>
    </location>
</feature>
<feature type="compositionally biased region" description="Polar residues" evidence="1">
    <location>
        <begin position="1015"/>
        <end position="1024"/>
    </location>
</feature>
<evidence type="ECO:0000313" key="2">
    <source>
        <dbReference type="EMBL" id="GAM40293.1"/>
    </source>
</evidence>
<accession>A0A0B8MYH5</accession>
<dbReference type="Proteomes" id="UP000053095">
    <property type="component" value="Unassembled WGS sequence"/>
</dbReference>
<evidence type="ECO:0000313" key="3">
    <source>
        <dbReference type="Proteomes" id="UP000053095"/>
    </source>
</evidence>
<dbReference type="GO" id="GO:0003824">
    <property type="term" value="F:catalytic activity"/>
    <property type="evidence" value="ECO:0007669"/>
    <property type="project" value="InterPro"/>
</dbReference>
<gene>
    <name evidence="2" type="ORF">TCE0_038r12535</name>
</gene>
<protein>
    <submittedName>
        <fullName evidence="2">Pfs domain protein</fullName>
    </submittedName>
</protein>
<dbReference type="InterPro" id="IPR011990">
    <property type="entry name" value="TPR-like_helical_dom_sf"/>
</dbReference>
<dbReference type="Gene3D" id="1.25.40.10">
    <property type="entry name" value="Tetratricopeptide repeat domain"/>
    <property type="match status" value="1"/>
</dbReference>
<feature type="compositionally biased region" description="Polar residues" evidence="1">
    <location>
        <begin position="1031"/>
        <end position="1054"/>
    </location>
</feature>
<dbReference type="EMBL" id="DF933834">
    <property type="protein sequence ID" value="GAM40293.1"/>
    <property type="molecule type" value="Genomic_DNA"/>
</dbReference>
<sequence>MHRRALEAREKVLGCEHPSTLASVNNLGLVLSSQGRYEEAEASSPSELPAFQRAATITTTSQYVSDRIFSAEQMSSLETQTSLPSELEDVQTVYSGSFTMKGSLKEIYIDELVRELVKSTSSFQTTPLAVRRVAEVMPDCLKAFSLRLGSGKFSQQDHLDVTAFIRKYRQDISDAFTKAALDDSSVNAAAGDSSPNETIYNSTTSWETRARASMPLHDIMTHWLRYEVQDMNDNAWSPGDFNLHPIEDKDKDKDIETNSGAETDEAVGPVMPELKKYRECIFGDPAYEWLLRDLQKHCDLVPSSPDLSSEIRKAILQALPSQTTFTRQEPSNLYKMTYNMDWDLVSFLNEQEYSKENYQALPLVITVTGSREAAQALTCSQYLHQTWPSSAAGILGLLQTLLIPEEKNKATGDLPDGTKLAAWLYFSERLRVYRIAVEVIGSTYSVIEVGELLSWLGSALRRSPYPDQIAYCRPRVSQFQTIRRSHGKEESQYAAEGSAEIEFTIDRKGQSLGISGECWHGLFRHCVVVEGYPVSRRLEEGAINGLEIPLGMMASLAQAKYVNNFLGVPILKGFSAMLVPTDVHDELVSWHLVYNKNGDRISYLDSGVTPAQGLMAGRLSQTRHILGWCSDAKYLAGTKDAKHKVGRSRLPKPRENGIFGQTFISSGQMITGGAPFLVGYKDTPFHVSRAGYIRKLKWIIQKSVVLWDEETKRGWLLNAARALLHLVRASIMHDSTGPLSSECLFQWDKLEEAPADTAHAPESAIKVLLNHNNRALKIYEGKNDLVKFEDRVEHFLNMLEQIFDYEVYAVGPDGDGYNSKSIPRAHFEGWDFHDLATESDPLYPRLANMAPKGKAWIDFTRSIHAINLLGSDFGEILEPLNSSCPHWASLPKNQYYLAAGIADLQMIVEYTGDLTANPIRLNENLVWHNPERIFNFCGCVDASASHTDIVQVILPATLSDSAECNSSIDLQHNGAVVFGYCRDFQWRWGDSGDPKKDDIRADDAHLSAKYDLGQEHSTTSSVGSKSDYAPLSSSDGPSVEDTIQTSVENESTKPKSLSRSYTRWNLETLRAEDYAVGIVCALPLELLAVRALFDQTHPNVQFSAADTNHYALGRWGRHRVVAACLPDGEYGTNSAADVASNLRRSFPSVKFCLMVGIGGGVPSSRNDIRLGDVVVSKPIGINPGVIQYDMGKALKNGVFEQNGVLHAPPRLIMTALSNLKSDPYLSENPLQEYVDEIGACRKEYRYPGSHRDRLFSSRFGIGKRIPEEPFAIFRHYQLDAAKSDGTPTPTMFDTPIARQTLGRLLQQVQPKMRDTHLSTPNTKSTSFPENWSASESDDEDIPTPPTAETPVPQELENVMYPPTKDEQIVNTALIVLLNALTIHLESFSSKWTLHRKTFIAAFGVAEFEARTDGYLNDHRDNPSIIVEVKPVMRSTKLSAIRMQESAQMVAWIKSDDCEMQRNCMIRVHISQDRDQIFVNVAKYDEGYLTHMNNTQPSS</sequence>
<dbReference type="Pfam" id="PF13424">
    <property type="entry name" value="TPR_12"/>
    <property type="match status" value="1"/>
</dbReference>
<organism evidence="2 3">
    <name type="scientific">Talaromyces pinophilus</name>
    <name type="common">Penicillium pinophilum</name>
    <dbReference type="NCBI Taxonomy" id="128442"/>
    <lineage>
        <taxon>Eukaryota</taxon>
        <taxon>Fungi</taxon>
        <taxon>Dikarya</taxon>
        <taxon>Ascomycota</taxon>
        <taxon>Pezizomycotina</taxon>
        <taxon>Eurotiomycetes</taxon>
        <taxon>Eurotiomycetidae</taxon>
        <taxon>Eurotiales</taxon>
        <taxon>Trichocomaceae</taxon>
        <taxon>Talaromyces</taxon>
        <taxon>Talaromyces sect. Talaromyces</taxon>
    </lineage>
</organism>
<dbReference type="SUPFAM" id="SSF53167">
    <property type="entry name" value="Purine and uridine phosphorylases"/>
    <property type="match status" value="1"/>
</dbReference>
<reference evidence="3" key="1">
    <citation type="journal article" date="2015" name="Genome Announc.">
        <title>Draft genome sequence of Talaromyces cellulolyticus strain Y-94, a source of lignocellulosic biomass-degrading enzymes.</title>
        <authorList>
            <person name="Fujii T."/>
            <person name="Koike H."/>
            <person name="Sawayama S."/>
            <person name="Yano S."/>
            <person name="Inoue H."/>
        </authorList>
    </citation>
    <scope>NUCLEOTIDE SEQUENCE [LARGE SCALE GENOMIC DNA]</scope>
    <source>
        <strain evidence="3">Y-94</strain>
    </source>
</reference>
<dbReference type="InterPro" id="IPR035994">
    <property type="entry name" value="Nucleoside_phosphorylase_sf"/>
</dbReference>
<keyword evidence="3" id="KW-1185">Reference proteome</keyword>
<evidence type="ECO:0000256" key="1">
    <source>
        <dbReference type="SAM" id="MobiDB-lite"/>
    </source>
</evidence>
<dbReference type="PANTHER" id="PTHR46082:SF11">
    <property type="entry name" value="AAA+ ATPASE DOMAIN-CONTAINING PROTEIN-RELATED"/>
    <property type="match status" value="1"/>
</dbReference>
<feature type="region of interest" description="Disordered" evidence="1">
    <location>
        <begin position="1014"/>
        <end position="1054"/>
    </location>
</feature>
<dbReference type="InterPro" id="IPR053137">
    <property type="entry name" value="NLR-like"/>
</dbReference>
<name>A0A0B8MYH5_TALPI</name>
<dbReference type="GO" id="GO:0009116">
    <property type="term" value="P:nucleoside metabolic process"/>
    <property type="evidence" value="ECO:0007669"/>
    <property type="project" value="InterPro"/>
</dbReference>